<dbReference type="SUPFAM" id="SSF50494">
    <property type="entry name" value="Trypsin-like serine proteases"/>
    <property type="match status" value="1"/>
</dbReference>
<dbReference type="SUPFAM" id="SSF57924">
    <property type="entry name" value="Inhibitor of apoptosis (IAP) repeat"/>
    <property type="match status" value="2"/>
</dbReference>
<dbReference type="Gene3D" id="1.10.1170.10">
    <property type="entry name" value="Inhibitor Of Apoptosis Protein (2mihbC-IAP-1), Chain A"/>
    <property type="match status" value="2"/>
</dbReference>
<dbReference type="EMBL" id="CADEPI010000102">
    <property type="protein sequence ID" value="CAB3374707.1"/>
    <property type="molecule type" value="Genomic_DNA"/>
</dbReference>
<dbReference type="Proteomes" id="UP000494165">
    <property type="component" value="Unassembled WGS sequence"/>
</dbReference>
<accession>A0A8S1D3Z7</accession>
<dbReference type="Pfam" id="PF00653">
    <property type="entry name" value="BIR"/>
    <property type="match status" value="1"/>
</dbReference>
<evidence type="ECO:0000313" key="3">
    <source>
        <dbReference type="EMBL" id="CAB3374707.1"/>
    </source>
</evidence>
<evidence type="ECO:0000256" key="2">
    <source>
        <dbReference type="SAM" id="Phobius"/>
    </source>
</evidence>
<dbReference type="GO" id="GO:0005737">
    <property type="term" value="C:cytoplasm"/>
    <property type="evidence" value="ECO:0007669"/>
    <property type="project" value="TreeGrafter"/>
</dbReference>
<dbReference type="CDD" id="cd00022">
    <property type="entry name" value="BIR"/>
    <property type="match status" value="1"/>
</dbReference>
<keyword evidence="2" id="KW-0472">Membrane</keyword>
<dbReference type="OrthoDB" id="5855668at2759"/>
<dbReference type="AlphaFoldDB" id="A0A8S1D3Z7"/>
<dbReference type="SMART" id="SM00238">
    <property type="entry name" value="BIR"/>
    <property type="match status" value="1"/>
</dbReference>
<keyword evidence="2" id="KW-0812">Transmembrane</keyword>
<dbReference type="GO" id="GO:0051726">
    <property type="term" value="P:regulation of cell cycle"/>
    <property type="evidence" value="ECO:0007669"/>
    <property type="project" value="TreeGrafter"/>
</dbReference>
<dbReference type="PANTHER" id="PTHR10044:SF139">
    <property type="entry name" value="DEATH-ASSOCIATED INHIBITOR OF APOPTOSIS 2"/>
    <property type="match status" value="1"/>
</dbReference>
<name>A0A8S1D3Z7_9INSE</name>
<sequence length="513" mass="57744">MGRNEQPPGSNRTTPERAPHSHQGREAVPNWNLLFALHRYFTFRLLCLDQFSFDPCIPAELGLYYDNEQKSLRCKFCDFGISPEELEQLFCDGTDLRVKITRDMQENFNCNIAEAEPKNVPMPPDIDCQSFEFESHRLYSLLKKRDWSHVEPLDLARSGFYYTGQTDNVRCTYCKLEINGWEEGDTADGEHKRWNSDCPFLKEGNASLVVNIKIGDETIKSSNDGTGTISVSATTYPTFAVAEDRLQTFKKPWHLDTPTVSDLVQAGFYFVFGFFLFCCPFFLMFVEQSQAAVVVTDANPSEYPYVVKLYAISSDSTLEVTVPGMMVSSKFVLVSLSESVFSDFNLTITDQSGVVRLPVSNGSIVNDQYTYFKVCNKFRGAKYPLRESDFNNLTTAIPNAQLLFFYVTSPVLRKVTVPVMNKTACADARGSSDPTNVNAYMCMDNSGLTDFCPVFVNETQTYTSAWYPMLAIGGQVQGFPSIVEGCNLPFWIADNIAVFRQNLTAEIPVVDIV</sequence>
<dbReference type="GO" id="GO:0005634">
    <property type="term" value="C:nucleus"/>
    <property type="evidence" value="ECO:0007669"/>
    <property type="project" value="TreeGrafter"/>
</dbReference>
<feature type="compositionally biased region" description="Basic and acidic residues" evidence="1">
    <location>
        <begin position="14"/>
        <end position="24"/>
    </location>
</feature>
<organism evidence="3 4">
    <name type="scientific">Cloeon dipterum</name>
    <dbReference type="NCBI Taxonomy" id="197152"/>
    <lineage>
        <taxon>Eukaryota</taxon>
        <taxon>Metazoa</taxon>
        <taxon>Ecdysozoa</taxon>
        <taxon>Arthropoda</taxon>
        <taxon>Hexapoda</taxon>
        <taxon>Insecta</taxon>
        <taxon>Pterygota</taxon>
        <taxon>Palaeoptera</taxon>
        <taxon>Ephemeroptera</taxon>
        <taxon>Pisciforma</taxon>
        <taxon>Baetidae</taxon>
        <taxon>Cloeon</taxon>
    </lineage>
</organism>
<gene>
    <name evidence="3" type="ORF">CLODIP_2_CD02396</name>
</gene>
<keyword evidence="4" id="KW-1185">Reference proteome</keyword>
<proteinExistence type="predicted"/>
<dbReference type="PROSITE" id="PS50143">
    <property type="entry name" value="BIR_REPEAT_2"/>
    <property type="match status" value="1"/>
</dbReference>
<protein>
    <submittedName>
        <fullName evidence="3">Uncharacterized protein</fullName>
    </submittedName>
</protein>
<dbReference type="InterPro" id="IPR001370">
    <property type="entry name" value="BIR_rpt"/>
</dbReference>
<dbReference type="PANTHER" id="PTHR10044">
    <property type="entry name" value="INHIBITOR OF APOPTOSIS"/>
    <property type="match status" value="1"/>
</dbReference>
<dbReference type="InterPro" id="IPR050784">
    <property type="entry name" value="IAP"/>
</dbReference>
<reference evidence="3 4" key="1">
    <citation type="submission" date="2020-04" db="EMBL/GenBank/DDBJ databases">
        <authorList>
            <person name="Alioto T."/>
            <person name="Alioto T."/>
            <person name="Gomez Garrido J."/>
        </authorList>
    </citation>
    <scope>NUCLEOTIDE SEQUENCE [LARGE SCALE GENOMIC DNA]</scope>
</reference>
<comment type="caution">
    <text evidence="3">The sequence shown here is derived from an EMBL/GenBank/DDBJ whole genome shotgun (WGS) entry which is preliminary data.</text>
</comment>
<dbReference type="InterPro" id="IPR009003">
    <property type="entry name" value="Peptidase_S1_PA"/>
</dbReference>
<feature type="region of interest" description="Disordered" evidence="1">
    <location>
        <begin position="1"/>
        <end position="24"/>
    </location>
</feature>
<evidence type="ECO:0000313" key="4">
    <source>
        <dbReference type="Proteomes" id="UP000494165"/>
    </source>
</evidence>
<evidence type="ECO:0000256" key="1">
    <source>
        <dbReference type="SAM" id="MobiDB-lite"/>
    </source>
</evidence>
<keyword evidence="2" id="KW-1133">Transmembrane helix</keyword>
<feature type="transmembrane region" description="Helical" evidence="2">
    <location>
        <begin position="266"/>
        <end position="286"/>
    </location>
</feature>